<evidence type="ECO:0000313" key="4">
    <source>
        <dbReference type="EMBL" id="MBO1227353.1"/>
    </source>
</evidence>
<dbReference type="InterPro" id="IPR015797">
    <property type="entry name" value="NUDIX_hydrolase-like_dom_sf"/>
</dbReference>
<dbReference type="Proteomes" id="UP000664081">
    <property type="component" value="Unassembled WGS sequence"/>
</dbReference>
<keyword evidence="1 2" id="KW-0378">Hydrolase</keyword>
<dbReference type="InterPro" id="IPR020084">
    <property type="entry name" value="NUDIX_hydrolase_CS"/>
</dbReference>
<gene>
    <name evidence="5" type="primary">ytkD</name>
    <name evidence="5" type="ORF">BUZ61_03310</name>
    <name evidence="4" type="ORF">J3T88_08415</name>
</gene>
<name>A0A291JJ58_9STAP</name>
<dbReference type="PROSITE" id="PS00893">
    <property type="entry name" value="NUDIX_BOX"/>
    <property type="match status" value="1"/>
</dbReference>
<evidence type="ECO:0000259" key="3">
    <source>
        <dbReference type="PROSITE" id="PS51462"/>
    </source>
</evidence>
<dbReference type="EMBL" id="PZHR01000010">
    <property type="protein sequence ID" value="PTK60081.1"/>
    <property type="molecule type" value="Genomic_DNA"/>
</dbReference>
<evidence type="ECO:0000313" key="6">
    <source>
        <dbReference type="Proteomes" id="UP000240400"/>
    </source>
</evidence>
<dbReference type="KEGG" id="snl:BJD96_05445"/>
<keyword evidence="7" id="KW-1185">Reference proteome</keyword>
<reference evidence="4 7" key="3">
    <citation type="submission" date="2021-03" db="EMBL/GenBank/DDBJ databases">
        <title>Staphylococci and Mammaliicocci in bats.</title>
        <authorList>
            <person name="Fountain K."/>
        </authorList>
    </citation>
    <scope>NUCLEOTIDE SEQUENCE [LARGE SCALE GENOMIC DNA]</scope>
    <source>
        <strain evidence="4 7">18_1_E_SW</strain>
    </source>
</reference>
<evidence type="ECO:0000256" key="2">
    <source>
        <dbReference type="RuleBase" id="RU003476"/>
    </source>
</evidence>
<dbReference type="PRINTS" id="PR00502">
    <property type="entry name" value="NUDIXFAMILY"/>
</dbReference>
<dbReference type="EMBL" id="JAFNLT010000006">
    <property type="protein sequence ID" value="MBO1227353.1"/>
    <property type="molecule type" value="Genomic_DNA"/>
</dbReference>
<reference evidence="5" key="2">
    <citation type="submission" date="2018-03" db="EMBL/GenBank/DDBJ databases">
        <authorList>
            <person name="Keele B.F."/>
        </authorList>
    </citation>
    <scope>NUCLEOTIDE SEQUENCE</scope>
    <source>
        <strain evidence="5">SNUC 4337</strain>
    </source>
</reference>
<reference evidence="5 6" key="1">
    <citation type="journal article" date="2016" name="Front. Microbiol.">
        <title>Comprehensive Phylogenetic Analysis of Bovine Non-aureus Staphylococci Species Based on Whole-Genome Sequencing.</title>
        <authorList>
            <person name="Naushad S."/>
            <person name="Barkema H.W."/>
            <person name="Luby C."/>
            <person name="Condas L.A."/>
            <person name="Nobrega D.B."/>
            <person name="Carson D.A."/>
            <person name="De Buck J."/>
        </authorList>
    </citation>
    <scope>NUCLEOTIDE SEQUENCE [LARGE SCALE GENOMIC DNA]</scope>
    <source>
        <strain evidence="5 6">SNUC 4337</strain>
    </source>
</reference>
<evidence type="ECO:0000256" key="1">
    <source>
        <dbReference type="ARBA" id="ARBA00022801"/>
    </source>
</evidence>
<dbReference type="GO" id="GO:0016787">
    <property type="term" value="F:hydrolase activity"/>
    <property type="evidence" value="ECO:0007669"/>
    <property type="project" value="UniProtKB-KW"/>
</dbReference>
<organism evidence="5 6">
    <name type="scientific">Staphylococcus nepalensis</name>
    <dbReference type="NCBI Taxonomy" id="214473"/>
    <lineage>
        <taxon>Bacteria</taxon>
        <taxon>Bacillati</taxon>
        <taxon>Bacillota</taxon>
        <taxon>Bacilli</taxon>
        <taxon>Bacillales</taxon>
        <taxon>Staphylococcaceae</taxon>
        <taxon>Staphylococcus</taxon>
    </lineage>
</organism>
<dbReference type="Gene3D" id="3.90.79.10">
    <property type="entry name" value="Nucleoside Triphosphate Pyrophosphohydrolase"/>
    <property type="match status" value="1"/>
</dbReference>
<dbReference type="RefSeq" id="WP_096809051.1">
    <property type="nucleotide sequence ID" value="NZ_BMCF01000002.1"/>
</dbReference>
<dbReference type="PROSITE" id="PS51462">
    <property type="entry name" value="NUDIX"/>
    <property type="match status" value="1"/>
</dbReference>
<dbReference type="CDD" id="cd04665">
    <property type="entry name" value="NUDIX_RppH"/>
    <property type="match status" value="1"/>
</dbReference>
<sequence>MCVKFKDRENDDVFLSFKDDNAVPNGDHVLVIPVYHNQLLFTKHKIRGVEFPGGKREKGESSEAACERELFEETGALIKTKEKHYIAQYRVARQNGKPFTKDVFMVDVDKLPIQEDYLETEGPRLFDRLSDIPELDKSYLLKDAAILQCLERVIELGFYQ</sequence>
<dbReference type="SUPFAM" id="SSF55811">
    <property type="entry name" value="Nudix"/>
    <property type="match status" value="1"/>
</dbReference>
<feature type="domain" description="Nudix hydrolase" evidence="3">
    <location>
        <begin position="24"/>
        <end position="149"/>
    </location>
</feature>
<dbReference type="OrthoDB" id="9131041at2"/>
<evidence type="ECO:0000313" key="7">
    <source>
        <dbReference type="Proteomes" id="UP000664081"/>
    </source>
</evidence>
<dbReference type="Proteomes" id="UP000240400">
    <property type="component" value="Unassembled WGS sequence"/>
</dbReference>
<comment type="similarity">
    <text evidence="2">Belongs to the Nudix hydrolase family.</text>
</comment>
<dbReference type="AlphaFoldDB" id="A0A291JJ58"/>
<dbReference type="InterPro" id="IPR014078">
    <property type="entry name" value="Nudix_YtkD"/>
</dbReference>
<proteinExistence type="inferred from homology"/>
<dbReference type="InterPro" id="IPR020476">
    <property type="entry name" value="Nudix_hydrolase"/>
</dbReference>
<dbReference type="NCBIfam" id="TIGR02705">
    <property type="entry name" value="nudix_YtkD"/>
    <property type="match status" value="1"/>
</dbReference>
<dbReference type="GeneID" id="66776534"/>
<dbReference type="Pfam" id="PF00293">
    <property type="entry name" value="NUDIX"/>
    <property type="match status" value="1"/>
</dbReference>
<dbReference type="InterPro" id="IPR000086">
    <property type="entry name" value="NUDIX_hydrolase_dom"/>
</dbReference>
<comment type="caution">
    <text evidence="5">The sequence shown here is derived from an EMBL/GenBank/DDBJ whole genome shotgun (WGS) entry which is preliminary data.</text>
</comment>
<accession>A0A291JJ58</accession>
<protein>
    <submittedName>
        <fullName evidence="5">Nucleoside triphosphatase YtkD</fullName>
    </submittedName>
</protein>
<evidence type="ECO:0000313" key="5">
    <source>
        <dbReference type="EMBL" id="PTK60081.1"/>
    </source>
</evidence>